<reference evidence="2" key="1">
    <citation type="journal article" date="2020" name="Mol. Plant Microbe Interact.">
        <title>Genome Sequence of the Biocontrol Agent Coniothyrium minitans strain Conio (IMI 134523).</title>
        <authorList>
            <person name="Patel D."/>
            <person name="Shittu T.A."/>
            <person name="Baroncelli R."/>
            <person name="Muthumeenakshi S."/>
            <person name="Osborne T.H."/>
            <person name="Janganan T.K."/>
            <person name="Sreenivasaprasad S."/>
        </authorList>
    </citation>
    <scope>NUCLEOTIDE SEQUENCE</scope>
    <source>
        <strain evidence="2">Conio</strain>
    </source>
</reference>
<proteinExistence type="predicted"/>
<dbReference type="OrthoDB" id="5329403at2759"/>
<evidence type="ECO:0000256" key="1">
    <source>
        <dbReference type="SAM" id="MobiDB-lite"/>
    </source>
</evidence>
<comment type="caution">
    <text evidence="2">The sequence shown here is derived from an EMBL/GenBank/DDBJ whole genome shotgun (WGS) entry which is preliminary data.</text>
</comment>
<evidence type="ECO:0008006" key="4">
    <source>
        <dbReference type="Google" id="ProtNLM"/>
    </source>
</evidence>
<gene>
    <name evidence="2" type="ORF">PMIN01_03037</name>
</gene>
<dbReference type="Proteomes" id="UP000756921">
    <property type="component" value="Unassembled WGS sequence"/>
</dbReference>
<protein>
    <recommendedName>
        <fullName evidence="4">BTB domain-containing protein</fullName>
    </recommendedName>
</protein>
<feature type="region of interest" description="Disordered" evidence="1">
    <location>
        <begin position="327"/>
        <end position="362"/>
    </location>
</feature>
<feature type="compositionally biased region" description="Polar residues" evidence="1">
    <location>
        <begin position="330"/>
        <end position="349"/>
    </location>
</feature>
<feature type="region of interest" description="Disordered" evidence="1">
    <location>
        <begin position="1"/>
        <end position="115"/>
    </location>
</feature>
<keyword evidence="3" id="KW-1185">Reference proteome</keyword>
<dbReference type="EMBL" id="WJXW01000002">
    <property type="protein sequence ID" value="KAF9740402.1"/>
    <property type="molecule type" value="Genomic_DNA"/>
</dbReference>
<name>A0A9P6GR82_9PLEO</name>
<sequence>MATSHAVPAAAPKKQPRRSTNRIIPAVPHRFSRPPAARPLTPEDPSPSPAAQRVSDRQPANKSAKPEAAPAPIETPLTPDSRVSPVENRDEEELALGSSPARSGDDRVDGSTDAQGMLLPGQGFAPCGHLLTLRTGVLTDNQPAGAQIGEDVAATPQPGQPAIAVADRERPKSTLRTALPPEFYPREKPMGHTFAAETAELAAHLPSAHVPAHRPSVSREALVFGGAAQDPPAMPSTPQHLEQGVRAAQLGFARPLPGLAPPHLAPQFYPGHSHHPSEPTTPWPLPPYSMPMPPEAIYANGNEYHPPAYPPASGAFQAPFAAPFSPQGRPVSTNGIAVRSHSQSPSKSQYGEAEPGSNYGEESQNLLYANGFSSAKQVEGYDVVKHISNQFGNPEFTDYVFNIRSPDAMLWSMPVHAVIVSRSPVMFEALRHSAPPPFQTKDTRRLAEVVTDDRFVTPESLNEAVKVLYATPLLSAEAFLYNLSPWDAGHDQGYASNEARKRMGQAISYAAAGRVLQIPEMRACGLRIAKLLLRWDTLDIALHFGFSANQSTMQPKGFGTDNWLLETYAVPLLDEALDFIAYHFPSDFKFYSIASELRQNPRLPAIVESQLPSHNPRLSRIRFGDAPPEDELKPSPVTQFISSILLSIPLALLDRLFSHPAAANQVGWSGLVRIMQGVIEEREKRRQKVLKSVEKPLDTSISRALLENLYREERVESAPERPSGFKAVAVHASDPSSATSD</sequence>
<dbReference type="AlphaFoldDB" id="A0A9P6GR82"/>
<evidence type="ECO:0000313" key="2">
    <source>
        <dbReference type="EMBL" id="KAF9740402.1"/>
    </source>
</evidence>
<feature type="region of interest" description="Disordered" evidence="1">
    <location>
        <begin position="713"/>
        <end position="741"/>
    </location>
</feature>
<organism evidence="2 3">
    <name type="scientific">Paraphaeosphaeria minitans</name>
    <dbReference type="NCBI Taxonomy" id="565426"/>
    <lineage>
        <taxon>Eukaryota</taxon>
        <taxon>Fungi</taxon>
        <taxon>Dikarya</taxon>
        <taxon>Ascomycota</taxon>
        <taxon>Pezizomycotina</taxon>
        <taxon>Dothideomycetes</taxon>
        <taxon>Pleosporomycetidae</taxon>
        <taxon>Pleosporales</taxon>
        <taxon>Massarineae</taxon>
        <taxon>Didymosphaeriaceae</taxon>
        <taxon>Paraphaeosphaeria</taxon>
    </lineage>
</organism>
<evidence type="ECO:0000313" key="3">
    <source>
        <dbReference type="Proteomes" id="UP000756921"/>
    </source>
</evidence>
<accession>A0A9P6GR82</accession>